<dbReference type="KEGG" id="nso:NIASO_09615"/>
<dbReference type="Proteomes" id="UP000003586">
    <property type="component" value="Chromosome"/>
</dbReference>
<dbReference type="HAMAP" id="MF_00048">
    <property type="entry name" value="UPF0102"/>
    <property type="match status" value="1"/>
</dbReference>
<evidence type="ECO:0000256" key="1">
    <source>
        <dbReference type="ARBA" id="ARBA00006738"/>
    </source>
</evidence>
<dbReference type="GO" id="GO:0003676">
    <property type="term" value="F:nucleic acid binding"/>
    <property type="evidence" value="ECO:0007669"/>
    <property type="project" value="InterPro"/>
</dbReference>
<dbReference type="InterPro" id="IPR011856">
    <property type="entry name" value="tRNA_endonuc-like_dom_sf"/>
</dbReference>
<name>W0F0J4_9BACT</name>
<dbReference type="AlphaFoldDB" id="W0F0J4"/>
<dbReference type="eggNOG" id="COG0792">
    <property type="taxonomic scope" value="Bacteria"/>
</dbReference>
<dbReference type="HOGENOM" id="CLU_115353_2_1_10"/>
<evidence type="ECO:0000313" key="4">
    <source>
        <dbReference type="Proteomes" id="UP000003586"/>
    </source>
</evidence>
<protein>
    <recommendedName>
        <fullName evidence="2">UPF0102 protein NIASO_09615</fullName>
    </recommendedName>
</protein>
<dbReference type="InterPro" id="IPR003509">
    <property type="entry name" value="UPF0102_YraN-like"/>
</dbReference>
<dbReference type="SUPFAM" id="SSF52980">
    <property type="entry name" value="Restriction endonuclease-like"/>
    <property type="match status" value="1"/>
</dbReference>
<proteinExistence type="inferred from homology"/>
<gene>
    <name evidence="3" type="ORF">NIASO_09615</name>
</gene>
<dbReference type="Gene3D" id="3.40.1350.10">
    <property type="match status" value="1"/>
</dbReference>
<dbReference type="InterPro" id="IPR011335">
    <property type="entry name" value="Restrct_endonuc-II-like"/>
</dbReference>
<dbReference type="OrthoDB" id="9802516at2"/>
<dbReference type="Pfam" id="PF02021">
    <property type="entry name" value="UPF0102"/>
    <property type="match status" value="1"/>
</dbReference>
<evidence type="ECO:0000256" key="2">
    <source>
        <dbReference type="HAMAP-Rule" id="MF_00048"/>
    </source>
</evidence>
<dbReference type="EMBL" id="CP007035">
    <property type="protein sequence ID" value="AHF15343.1"/>
    <property type="molecule type" value="Genomic_DNA"/>
</dbReference>
<dbReference type="PANTHER" id="PTHR34039:SF1">
    <property type="entry name" value="UPF0102 PROTEIN YRAN"/>
    <property type="match status" value="1"/>
</dbReference>
<accession>W0F0J4</accession>
<dbReference type="RefSeq" id="WP_008584255.1">
    <property type="nucleotide sequence ID" value="NZ_CP007035.1"/>
</dbReference>
<dbReference type="STRING" id="929713.NIASO_09615"/>
<evidence type="ECO:0000313" key="3">
    <source>
        <dbReference type="EMBL" id="AHF15343.1"/>
    </source>
</evidence>
<dbReference type="PANTHER" id="PTHR34039">
    <property type="entry name" value="UPF0102 PROTEIN YRAN"/>
    <property type="match status" value="1"/>
</dbReference>
<sequence>MATHNQLGQDGEDIATAYFVQRSYTILFRNWRHSHYEIDIIAVKKDKLHFIEVKTRSSSQFGYPEESVTKRKFKFLQQAADAFLYQYPQYRWIQYDILAIIHSKNKTPEFFLLEDVFL</sequence>
<dbReference type="CDD" id="cd20736">
    <property type="entry name" value="PoNe_Nuclease"/>
    <property type="match status" value="1"/>
</dbReference>
<organism evidence="3 4">
    <name type="scientific">Niabella soli DSM 19437</name>
    <dbReference type="NCBI Taxonomy" id="929713"/>
    <lineage>
        <taxon>Bacteria</taxon>
        <taxon>Pseudomonadati</taxon>
        <taxon>Bacteroidota</taxon>
        <taxon>Chitinophagia</taxon>
        <taxon>Chitinophagales</taxon>
        <taxon>Chitinophagaceae</taxon>
        <taxon>Niabella</taxon>
    </lineage>
</organism>
<keyword evidence="4" id="KW-1185">Reference proteome</keyword>
<reference evidence="3 4" key="1">
    <citation type="submission" date="2013-12" db="EMBL/GenBank/DDBJ databases">
        <authorList>
            <consortium name="DOE Joint Genome Institute"/>
            <person name="Eisen J."/>
            <person name="Huntemann M."/>
            <person name="Han J."/>
            <person name="Chen A."/>
            <person name="Kyrpides N."/>
            <person name="Mavromatis K."/>
            <person name="Markowitz V."/>
            <person name="Palaniappan K."/>
            <person name="Ivanova N."/>
            <person name="Schaumberg A."/>
            <person name="Pati A."/>
            <person name="Liolios K."/>
            <person name="Nordberg H.P."/>
            <person name="Cantor M.N."/>
            <person name="Hua S.X."/>
            <person name="Woyke T."/>
        </authorList>
    </citation>
    <scope>NUCLEOTIDE SEQUENCE [LARGE SCALE GENOMIC DNA]</scope>
    <source>
        <strain evidence="4">DSM 19437</strain>
    </source>
</reference>
<comment type="similarity">
    <text evidence="1 2">Belongs to the UPF0102 family.</text>
</comment>